<sequence>MIARELGVSVQTVCLWRKRIARHGVQRIREGERSGHPPRITHEARLQLIALACEAQEPEGRLTPTLDEIAAHAAERGVVEQISRSEVPRILQAGEPAPGPAMAAQSRPGFSREDVARQSG</sequence>
<evidence type="ECO:0000313" key="2">
    <source>
        <dbReference type="EMBL" id="BCZ84999.1"/>
    </source>
</evidence>
<feature type="compositionally biased region" description="Basic and acidic residues" evidence="1">
    <location>
        <begin position="110"/>
        <end position="120"/>
    </location>
</feature>
<proteinExistence type="predicted"/>
<keyword evidence="3" id="KW-1185">Reference proteome</keyword>
<evidence type="ECO:0008006" key="4">
    <source>
        <dbReference type="Google" id="ProtNLM"/>
    </source>
</evidence>
<dbReference type="SUPFAM" id="SSF46689">
    <property type="entry name" value="Homeodomain-like"/>
    <property type="match status" value="1"/>
</dbReference>
<dbReference type="Pfam" id="PF13565">
    <property type="entry name" value="HTH_32"/>
    <property type="match status" value="1"/>
</dbReference>
<dbReference type="Proteomes" id="UP001319874">
    <property type="component" value="Chromosome 4"/>
</dbReference>
<reference evidence="2 3" key="1">
    <citation type="journal article" date="2022" name="Front. Microbiol.">
        <title>Identification and characterization of a novel class of self-sufficient cytochrome P450 hydroxylase involved in cyclohexanecarboxylate degradation in Paraburkholderia terrae strain KU-64.</title>
        <authorList>
            <person name="Yamamoto T."/>
            <person name="Hasegawa Y."/>
            <person name="Iwaki H."/>
        </authorList>
    </citation>
    <scope>NUCLEOTIDE SEQUENCE [LARGE SCALE GENOMIC DNA]</scope>
    <source>
        <strain evidence="2 3">KU-64</strain>
    </source>
</reference>
<dbReference type="InterPro" id="IPR009057">
    <property type="entry name" value="Homeodomain-like_sf"/>
</dbReference>
<protein>
    <recommendedName>
        <fullName evidence="4">Transposase</fullName>
    </recommendedName>
</protein>
<name>A0ABN6JWK4_9BURK</name>
<accession>A0ABN6JWK4</accession>
<dbReference type="EMBL" id="AP024958">
    <property type="protein sequence ID" value="BCZ84999.1"/>
    <property type="molecule type" value="Genomic_DNA"/>
</dbReference>
<feature type="compositionally biased region" description="Low complexity" evidence="1">
    <location>
        <begin position="93"/>
        <end position="104"/>
    </location>
</feature>
<evidence type="ECO:0000313" key="3">
    <source>
        <dbReference type="Proteomes" id="UP001319874"/>
    </source>
</evidence>
<evidence type="ECO:0000256" key="1">
    <source>
        <dbReference type="SAM" id="MobiDB-lite"/>
    </source>
</evidence>
<dbReference type="RefSeq" id="WP_229517131.1">
    <property type="nucleotide sequence ID" value="NZ_AP024958.1"/>
</dbReference>
<organism evidence="2 3">
    <name type="scientific">Paraburkholderia terrae</name>
    <dbReference type="NCBI Taxonomy" id="311230"/>
    <lineage>
        <taxon>Bacteria</taxon>
        <taxon>Pseudomonadati</taxon>
        <taxon>Pseudomonadota</taxon>
        <taxon>Betaproteobacteria</taxon>
        <taxon>Burkholderiales</taxon>
        <taxon>Burkholderiaceae</taxon>
        <taxon>Paraburkholderia</taxon>
    </lineage>
</organism>
<gene>
    <name evidence="2" type="ORF">PTKU64_86740</name>
</gene>
<feature type="region of interest" description="Disordered" evidence="1">
    <location>
        <begin position="92"/>
        <end position="120"/>
    </location>
</feature>